<organism evidence="2 3">
    <name type="scientific">Araneus ventricosus</name>
    <name type="common">Orbweaver spider</name>
    <name type="synonym">Epeira ventricosa</name>
    <dbReference type="NCBI Taxonomy" id="182803"/>
    <lineage>
        <taxon>Eukaryota</taxon>
        <taxon>Metazoa</taxon>
        <taxon>Ecdysozoa</taxon>
        <taxon>Arthropoda</taxon>
        <taxon>Chelicerata</taxon>
        <taxon>Arachnida</taxon>
        <taxon>Araneae</taxon>
        <taxon>Araneomorphae</taxon>
        <taxon>Entelegynae</taxon>
        <taxon>Araneoidea</taxon>
        <taxon>Araneidae</taxon>
        <taxon>Araneus</taxon>
    </lineage>
</organism>
<dbReference type="EMBL" id="BGPR01167834">
    <property type="protein sequence ID" value="GBM19901.1"/>
    <property type="molecule type" value="Genomic_DNA"/>
</dbReference>
<protein>
    <recommendedName>
        <fullName evidence="1">DNA helicase Pif1-like 2B domain-containing protein</fullName>
    </recommendedName>
</protein>
<comment type="caution">
    <text evidence="2">The sequence shown here is derived from an EMBL/GenBank/DDBJ whole genome shotgun (WGS) entry which is preliminary data.</text>
</comment>
<dbReference type="InterPro" id="IPR049163">
    <property type="entry name" value="Pif1-like_2B_dom"/>
</dbReference>
<dbReference type="PANTHER" id="PTHR10492:SF57">
    <property type="entry name" value="ATP-DEPENDENT DNA HELICASE"/>
    <property type="match status" value="1"/>
</dbReference>
<dbReference type="AlphaFoldDB" id="A0A4Y2DT23"/>
<evidence type="ECO:0000313" key="3">
    <source>
        <dbReference type="Proteomes" id="UP000499080"/>
    </source>
</evidence>
<accession>A0A4Y2DT23</accession>
<dbReference type="Pfam" id="PF21530">
    <property type="entry name" value="Pif1_2B_dom"/>
    <property type="match status" value="1"/>
</dbReference>
<dbReference type="Proteomes" id="UP000499080">
    <property type="component" value="Unassembled WGS sequence"/>
</dbReference>
<sequence length="50" mass="5494">MDKEQTVYCPTESLNSLIPPGMPPDMLNLKVGLPIMLLRNLDPPKLCNAA</sequence>
<name>A0A4Y2DT23_ARAVE</name>
<keyword evidence="3" id="KW-1185">Reference proteome</keyword>
<proteinExistence type="predicted"/>
<gene>
    <name evidence="2" type="ORF">AVEN_273999_1</name>
</gene>
<evidence type="ECO:0000313" key="2">
    <source>
        <dbReference type="EMBL" id="GBM19901.1"/>
    </source>
</evidence>
<dbReference type="PANTHER" id="PTHR10492">
    <property type="match status" value="1"/>
</dbReference>
<evidence type="ECO:0000259" key="1">
    <source>
        <dbReference type="Pfam" id="PF21530"/>
    </source>
</evidence>
<dbReference type="OrthoDB" id="272985at2759"/>
<feature type="domain" description="DNA helicase Pif1-like 2B" evidence="1">
    <location>
        <begin position="13"/>
        <end position="48"/>
    </location>
</feature>
<feature type="non-terminal residue" evidence="2">
    <location>
        <position position="50"/>
    </location>
</feature>
<reference evidence="2 3" key="1">
    <citation type="journal article" date="2019" name="Sci. Rep.">
        <title>Orb-weaving spider Araneus ventricosus genome elucidates the spidroin gene catalogue.</title>
        <authorList>
            <person name="Kono N."/>
            <person name="Nakamura H."/>
            <person name="Ohtoshi R."/>
            <person name="Moran D.A.P."/>
            <person name="Shinohara A."/>
            <person name="Yoshida Y."/>
            <person name="Fujiwara M."/>
            <person name="Mori M."/>
            <person name="Tomita M."/>
            <person name="Arakawa K."/>
        </authorList>
    </citation>
    <scope>NUCLEOTIDE SEQUENCE [LARGE SCALE GENOMIC DNA]</scope>
</reference>